<evidence type="ECO:0000313" key="1">
    <source>
        <dbReference type="EMBL" id="KAL0958677.1"/>
    </source>
</evidence>
<protein>
    <submittedName>
        <fullName evidence="1">Uncharacterized protein</fullName>
    </submittedName>
</protein>
<name>A0ABR3JSC3_9AGAR</name>
<comment type="caution">
    <text evidence="1">The sequence shown here is derived from an EMBL/GenBank/DDBJ whole genome shotgun (WGS) entry which is preliminary data.</text>
</comment>
<dbReference type="EMBL" id="JASNQZ010000003">
    <property type="protein sequence ID" value="KAL0958677.1"/>
    <property type="molecule type" value="Genomic_DNA"/>
</dbReference>
<dbReference type="Proteomes" id="UP001556367">
    <property type="component" value="Unassembled WGS sequence"/>
</dbReference>
<sequence>MPDLIIIQRSTRRPGLIPRFMQLTGTHPRWWLREAGRADTKTAVRCGIKIEMQLQSSSSNVEIYRMVDTDSETAAAYNVKFSHRVASREQVCHTKPSALRLEQLARLTYHLVHRVLQLPLGLPETTFSG</sequence>
<reference evidence="2" key="1">
    <citation type="submission" date="2024-06" db="EMBL/GenBank/DDBJ databases">
        <title>Multi-omics analyses provide insights into the biosynthesis of the anticancer antibiotic pleurotin in Hohenbuehelia grisea.</title>
        <authorList>
            <person name="Weaver J.A."/>
            <person name="Alberti F."/>
        </authorList>
    </citation>
    <scope>NUCLEOTIDE SEQUENCE [LARGE SCALE GENOMIC DNA]</scope>
    <source>
        <strain evidence="2">T-177</strain>
    </source>
</reference>
<evidence type="ECO:0000313" key="2">
    <source>
        <dbReference type="Proteomes" id="UP001556367"/>
    </source>
</evidence>
<gene>
    <name evidence="1" type="ORF">HGRIS_014009</name>
</gene>
<organism evidence="1 2">
    <name type="scientific">Hohenbuehelia grisea</name>
    <dbReference type="NCBI Taxonomy" id="104357"/>
    <lineage>
        <taxon>Eukaryota</taxon>
        <taxon>Fungi</taxon>
        <taxon>Dikarya</taxon>
        <taxon>Basidiomycota</taxon>
        <taxon>Agaricomycotina</taxon>
        <taxon>Agaricomycetes</taxon>
        <taxon>Agaricomycetidae</taxon>
        <taxon>Agaricales</taxon>
        <taxon>Pleurotineae</taxon>
        <taxon>Pleurotaceae</taxon>
        <taxon>Hohenbuehelia</taxon>
    </lineage>
</organism>
<proteinExistence type="predicted"/>
<accession>A0ABR3JSC3</accession>
<keyword evidence="2" id="KW-1185">Reference proteome</keyword>